<dbReference type="AlphaFoldDB" id="A0A3N2R7W9"/>
<reference evidence="2 3" key="1">
    <citation type="submission" date="2018-10" db="EMBL/GenBank/DDBJ databases">
        <title>Histidinibacterium lentulum gen. nov., sp. nov., a marine bacterium from the culture broth of Picochlorum sp. 122.</title>
        <authorList>
            <person name="Wang G."/>
        </authorList>
    </citation>
    <scope>NUCLEOTIDE SEQUENCE [LARGE SCALE GENOMIC DNA]</scope>
    <source>
        <strain evidence="2 3">B17</strain>
    </source>
</reference>
<dbReference type="GO" id="GO:0098636">
    <property type="term" value="C:protein complex involved in cell adhesion"/>
    <property type="evidence" value="ECO:0007669"/>
    <property type="project" value="TreeGrafter"/>
</dbReference>
<dbReference type="InterPro" id="IPR037221">
    <property type="entry name" value="H-type_lectin_dom_sf"/>
</dbReference>
<gene>
    <name evidence="2" type="ORF">EAT49_04310</name>
</gene>
<comment type="caution">
    <text evidence="2">The sequence shown here is derived from an EMBL/GenBank/DDBJ whole genome shotgun (WGS) entry which is preliminary data.</text>
</comment>
<dbReference type="GO" id="GO:0098609">
    <property type="term" value="P:cell-cell adhesion"/>
    <property type="evidence" value="ECO:0007669"/>
    <property type="project" value="TreeGrafter"/>
</dbReference>
<dbReference type="RefSeq" id="WP_123641060.1">
    <property type="nucleotide sequence ID" value="NZ_ML119082.1"/>
</dbReference>
<dbReference type="InterPro" id="IPR052487">
    <property type="entry name" value="Galactose-binding_lectin"/>
</dbReference>
<sequence>MKKLRHHLIGVDQGDVVLFSDFQNDGEMWTGHGPRRIARTVAFSEAFLEPPAVSVSLTMWDIADGANARADVSAEEVTAEDFEIVFRTWGDTRVARVRVGWTAVGEIADEDHWDIR</sequence>
<dbReference type="PANTHER" id="PTHR46938:SF1">
    <property type="entry name" value="DISCOIDIN-1 SUBUNIT A-RELATED"/>
    <property type="match status" value="1"/>
</dbReference>
<dbReference type="GO" id="GO:0070492">
    <property type="term" value="F:oligosaccharide binding"/>
    <property type="evidence" value="ECO:0007669"/>
    <property type="project" value="TreeGrafter"/>
</dbReference>
<dbReference type="SUPFAM" id="SSF141086">
    <property type="entry name" value="Agglutinin HPA-like"/>
    <property type="match status" value="1"/>
</dbReference>
<dbReference type="GO" id="GO:0046871">
    <property type="term" value="F:N-acetylgalactosamine binding"/>
    <property type="evidence" value="ECO:0007669"/>
    <property type="project" value="TreeGrafter"/>
</dbReference>
<name>A0A3N2R7W9_9RHOB</name>
<dbReference type="OrthoDB" id="7658568at2"/>
<organism evidence="2 3">
    <name type="scientific">Histidinibacterium lentulum</name>
    <dbReference type="NCBI Taxonomy" id="2480588"/>
    <lineage>
        <taxon>Bacteria</taxon>
        <taxon>Pseudomonadati</taxon>
        <taxon>Pseudomonadota</taxon>
        <taxon>Alphaproteobacteria</taxon>
        <taxon>Rhodobacterales</taxon>
        <taxon>Paracoccaceae</taxon>
        <taxon>Histidinibacterium</taxon>
    </lineage>
</organism>
<dbReference type="EMBL" id="RDRB01000002">
    <property type="protein sequence ID" value="ROU03527.1"/>
    <property type="molecule type" value="Genomic_DNA"/>
</dbReference>
<dbReference type="Gene3D" id="2.60.40.2080">
    <property type="match status" value="1"/>
</dbReference>
<evidence type="ECO:0000313" key="2">
    <source>
        <dbReference type="EMBL" id="ROU03527.1"/>
    </source>
</evidence>
<dbReference type="GO" id="GO:0009986">
    <property type="term" value="C:cell surface"/>
    <property type="evidence" value="ECO:0007669"/>
    <property type="project" value="TreeGrafter"/>
</dbReference>
<protein>
    <recommendedName>
        <fullName evidence="1">H-type lectin domain-containing protein</fullName>
    </recommendedName>
</protein>
<dbReference type="InterPro" id="IPR019019">
    <property type="entry name" value="H-type_lectin_domain"/>
</dbReference>
<dbReference type="Proteomes" id="UP000268016">
    <property type="component" value="Unassembled WGS sequence"/>
</dbReference>
<feature type="domain" description="H-type lectin" evidence="1">
    <location>
        <begin position="39"/>
        <end position="104"/>
    </location>
</feature>
<dbReference type="GO" id="GO:0045335">
    <property type="term" value="C:phagocytic vesicle"/>
    <property type="evidence" value="ECO:0007669"/>
    <property type="project" value="TreeGrafter"/>
</dbReference>
<accession>A0A3N2R7W9</accession>
<keyword evidence="3" id="KW-1185">Reference proteome</keyword>
<dbReference type="Pfam" id="PF09458">
    <property type="entry name" value="H_lectin"/>
    <property type="match status" value="1"/>
</dbReference>
<dbReference type="PANTHER" id="PTHR46938">
    <property type="entry name" value="DISCOIDIN-1 SUBUNIT A-RELATED-RELATED"/>
    <property type="match status" value="1"/>
</dbReference>
<evidence type="ECO:0000313" key="3">
    <source>
        <dbReference type="Proteomes" id="UP000268016"/>
    </source>
</evidence>
<dbReference type="GO" id="GO:0030247">
    <property type="term" value="F:polysaccharide binding"/>
    <property type="evidence" value="ECO:0007669"/>
    <property type="project" value="TreeGrafter"/>
</dbReference>
<proteinExistence type="predicted"/>
<evidence type="ECO:0000259" key="1">
    <source>
        <dbReference type="Pfam" id="PF09458"/>
    </source>
</evidence>